<dbReference type="EMBL" id="BKCJ011871478">
    <property type="protein sequence ID" value="GFD59953.1"/>
    <property type="molecule type" value="Genomic_DNA"/>
</dbReference>
<evidence type="ECO:0000256" key="1">
    <source>
        <dbReference type="SAM" id="MobiDB-lite"/>
    </source>
</evidence>
<reference evidence="2" key="1">
    <citation type="journal article" date="2019" name="Sci. Rep.">
        <title>Draft genome of Tanacetum cinerariifolium, the natural source of mosquito coil.</title>
        <authorList>
            <person name="Yamashiro T."/>
            <person name="Shiraishi A."/>
            <person name="Satake H."/>
            <person name="Nakayama K."/>
        </authorList>
    </citation>
    <scope>NUCLEOTIDE SEQUENCE</scope>
</reference>
<feature type="compositionally biased region" description="Basic residues" evidence="1">
    <location>
        <begin position="44"/>
        <end position="55"/>
    </location>
</feature>
<feature type="non-terminal residue" evidence="2">
    <location>
        <position position="81"/>
    </location>
</feature>
<sequence>VQQVADAVRLPERAQIGVGSAGRLHQGLDLLLRRQAEDAPAAGARRRRRQPRHHAAAIGEAVRSDPRQRRHHAPGDAALRA</sequence>
<comment type="caution">
    <text evidence="2">The sequence shown here is derived from an EMBL/GenBank/DDBJ whole genome shotgun (WGS) entry which is preliminary data.</text>
</comment>
<protein>
    <submittedName>
        <fullName evidence="2">Uncharacterized protein</fullName>
    </submittedName>
</protein>
<feature type="region of interest" description="Disordered" evidence="1">
    <location>
        <begin position="38"/>
        <end position="81"/>
    </location>
</feature>
<proteinExistence type="predicted"/>
<organism evidence="2">
    <name type="scientific">Tanacetum cinerariifolium</name>
    <name type="common">Dalmatian daisy</name>
    <name type="synonym">Chrysanthemum cinerariifolium</name>
    <dbReference type="NCBI Taxonomy" id="118510"/>
    <lineage>
        <taxon>Eukaryota</taxon>
        <taxon>Viridiplantae</taxon>
        <taxon>Streptophyta</taxon>
        <taxon>Embryophyta</taxon>
        <taxon>Tracheophyta</taxon>
        <taxon>Spermatophyta</taxon>
        <taxon>Magnoliopsida</taxon>
        <taxon>eudicotyledons</taxon>
        <taxon>Gunneridae</taxon>
        <taxon>Pentapetalae</taxon>
        <taxon>asterids</taxon>
        <taxon>campanulids</taxon>
        <taxon>Asterales</taxon>
        <taxon>Asteraceae</taxon>
        <taxon>Asteroideae</taxon>
        <taxon>Anthemideae</taxon>
        <taxon>Anthemidinae</taxon>
        <taxon>Tanacetum</taxon>
    </lineage>
</organism>
<dbReference type="AlphaFoldDB" id="A0A699XL47"/>
<feature type="non-terminal residue" evidence="2">
    <location>
        <position position="1"/>
    </location>
</feature>
<gene>
    <name evidence="2" type="ORF">Tci_931922</name>
</gene>
<accession>A0A699XL47</accession>
<name>A0A699XL47_TANCI</name>
<evidence type="ECO:0000313" key="2">
    <source>
        <dbReference type="EMBL" id="GFD59953.1"/>
    </source>
</evidence>